<dbReference type="GO" id="GO:0000166">
    <property type="term" value="F:nucleotide binding"/>
    <property type="evidence" value="ECO:0007669"/>
    <property type="project" value="InterPro"/>
</dbReference>
<dbReference type="InterPro" id="IPR038324">
    <property type="entry name" value="Rpb4/RPC9_sf"/>
</dbReference>
<dbReference type="Pfam" id="PF03874">
    <property type="entry name" value="RNA_pol_Rpb4"/>
    <property type="match status" value="1"/>
</dbReference>
<feature type="domain" description="RNA polymerase Rpb4/RPC9 core" evidence="4">
    <location>
        <begin position="17"/>
        <end position="135"/>
    </location>
</feature>
<dbReference type="InterPro" id="IPR045222">
    <property type="entry name" value="Rpb4-like"/>
</dbReference>
<dbReference type="InterPro" id="IPR010997">
    <property type="entry name" value="HRDC-like_sf"/>
</dbReference>
<dbReference type="RefSeq" id="XP_004368109.1">
    <property type="nucleotide sequence ID" value="XM_004368052.1"/>
</dbReference>
<organism evidence="5 6">
    <name type="scientific">Acanthamoeba castellanii (strain ATCC 30010 / Neff)</name>
    <dbReference type="NCBI Taxonomy" id="1257118"/>
    <lineage>
        <taxon>Eukaryota</taxon>
        <taxon>Amoebozoa</taxon>
        <taxon>Discosea</taxon>
        <taxon>Longamoebia</taxon>
        <taxon>Centramoebida</taxon>
        <taxon>Acanthamoebidae</taxon>
        <taxon>Acanthamoeba</taxon>
    </lineage>
</organism>
<evidence type="ECO:0000313" key="6">
    <source>
        <dbReference type="Proteomes" id="UP000011083"/>
    </source>
</evidence>
<name>L8HID4_ACACF</name>
<dbReference type="GO" id="GO:0005634">
    <property type="term" value="C:nucleus"/>
    <property type="evidence" value="ECO:0007669"/>
    <property type="project" value="UniProtKB-SubCell"/>
</dbReference>
<dbReference type="KEGG" id="acan:ACA1_291620"/>
<dbReference type="OrthoDB" id="2186918at2759"/>
<protein>
    <submittedName>
        <fullName evidence="5">DNAdirected RNA polymerase II subunit rpb4, putative</fullName>
    </submittedName>
</protein>
<dbReference type="Gene3D" id="1.20.1250.40">
    <property type="match status" value="1"/>
</dbReference>
<keyword evidence="2" id="KW-0539">Nucleus</keyword>
<dbReference type="SMART" id="SM00657">
    <property type="entry name" value="RPOL4c"/>
    <property type="match status" value="1"/>
</dbReference>
<evidence type="ECO:0000259" key="4">
    <source>
        <dbReference type="SMART" id="SM00657"/>
    </source>
</evidence>
<comment type="subcellular location">
    <subcellularLocation>
        <location evidence="1">Nucleus</location>
    </subcellularLocation>
</comment>
<reference evidence="5 6" key="1">
    <citation type="journal article" date="2013" name="Genome Biol.">
        <title>Genome of Acanthamoeba castellanii highlights extensive lateral gene transfer and early evolution of tyrosine kinase signaling.</title>
        <authorList>
            <person name="Clarke M."/>
            <person name="Lohan A.J."/>
            <person name="Liu B."/>
            <person name="Lagkouvardos I."/>
            <person name="Roy S."/>
            <person name="Zafar N."/>
            <person name="Bertelli C."/>
            <person name="Schilde C."/>
            <person name="Kianianmomeni A."/>
            <person name="Burglin T.R."/>
            <person name="Frech C."/>
            <person name="Turcotte B."/>
            <person name="Kopec K.O."/>
            <person name="Synnott J.M."/>
            <person name="Choo C."/>
            <person name="Paponov I."/>
            <person name="Finkler A."/>
            <person name="Soon Heng Tan C."/>
            <person name="Hutchins A.P."/>
            <person name="Weinmeier T."/>
            <person name="Rattei T."/>
            <person name="Chu J.S."/>
            <person name="Gimenez G."/>
            <person name="Irimia M."/>
            <person name="Rigden D.J."/>
            <person name="Fitzpatrick D.A."/>
            <person name="Lorenzo-Morales J."/>
            <person name="Bateman A."/>
            <person name="Chiu C.H."/>
            <person name="Tang P."/>
            <person name="Hegemann P."/>
            <person name="Fromm H."/>
            <person name="Raoult D."/>
            <person name="Greub G."/>
            <person name="Miranda-Saavedra D."/>
            <person name="Chen N."/>
            <person name="Nash P."/>
            <person name="Ginger M.L."/>
            <person name="Horn M."/>
            <person name="Schaap P."/>
            <person name="Caler L."/>
            <person name="Loftus B."/>
        </authorList>
    </citation>
    <scope>NUCLEOTIDE SEQUENCE [LARGE SCALE GENOMIC DNA]</scope>
    <source>
        <strain evidence="5 6">Neff</strain>
    </source>
</reference>
<dbReference type="GeneID" id="14926404"/>
<evidence type="ECO:0000256" key="3">
    <source>
        <dbReference type="ARBA" id="ARBA00025724"/>
    </source>
</evidence>
<dbReference type="InterPro" id="IPR005574">
    <property type="entry name" value="Rpb4/RPC9"/>
</dbReference>
<keyword evidence="6" id="KW-1185">Reference proteome</keyword>
<dbReference type="VEuPathDB" id="AmoebaDB:ACA1_291620"/>
<sequence length="135" mass="15311">MAAQQEEEDASLLRLGLDFQNANCLLNSEVAILLEHRQQTAAVQEEGEAELSNVFLKTLSYVQRFSRYKTKAAVKEVRSLLTEKELEEFEIAALSNLCPETAEEAKSLIPSLAKRFDDEELQSVLNDLASFRRFE</sequence>
<dbReference type="GO" id="GO:0006352">
    <property type="term" value="P:DNA-templated transcription initiation"/>
    <property type="evidence" value="ECO:0007669"/>
    <property type="project" value="InterPro"/>
</dbReference>
<evidence type="ECO:0000256" key="1">
    <source>
        <dbReference type="ARBA" id="ARBA00004123"/>
    </source>
</evidence>
<dbReference type="OMA" id="PEFKNCK"/>
<dbReference type="AlphaFoldDB" id="L8HID4"/>
<dbReference type="EMBL" id="KB007805">
    <property type="protein sequence ID" value="ELR25354.1"/>
    <property type="molecule type" value="Genomic_DNA"/>
</dbReference>
<proteinExistence type="inferred from homology"/>
<evidence type="ECO:0000313" key="5">
    <source>
        <dbReference type="EMBL" id="ELR25354.1"/>
    </source>
</evidence>
<dbReference type="SUPFAM" id="SSF47819">
    <property type="entry name" value="HRDC-like"/>
    <property type="match status" value="1"/>
</dbReference>
<comment type="similarity">
    <text evidence="3">Belongs to the eukaryotic RPB4 RNA polymerase subunit family.</text>
</comment>
<dbReference type="InterPro" id="IPR006590">
    <property type="entry name" value="RNA_pol_Rpb4/RPC9_core"/>
</dbReference>
<dbReference type="PANTHER" id="PTHR21297">
    <property type="entry name" value="DNA-DIRECTED RNA POLYMERASE II"/>
    <property type="match status" value="1"/>
</dbReference>
<dbReference type="GO" id="GO:0030880">
    <property type="term" value="C:RNA polymerase complex"/>
    <property type="evidence" value="ECO:0007669"/>
    <property type="project" value="InterPro"/>
</dbReference>
<dbReference type="STRING" id="1257118.L8HID4"/>
<gene>
    <name evidence="5" type="ORF">ACA1_291620</name>
</gene>
<dbReference type="Proteomes" id="UP000011083">
    <property type="component" value="Unassembled WGS sequence"/>
</dbReference>
<evidence type="ECO:0000256" key="2">
    <source>
        <dbReference type="ARBA" id="ARBA00023242"/>
    </source>
</evidence>
<accession>L8HID4</accession>